<proteinExistence type="predicted"/>
<evidence type="ECO:0000256" key="5">
    <source>
        <dbReference type="ARBA" id="ARBA00023136"/>
    </source>
</evidence>
<feature type="transmembrane region" description="Helical" evidence="6">
    <location>
        <begin position="171"/>
        <end position="193"/>
    </location>
</feature>
<feature type="transmembrane region" description="Helical" evidence="6">
    <location>
        <begin position="214"/>
        <end position="236"/>
    </location>
</feature>
<dbReference type="InterPro" id="IPR015867">
    <property type="entry name" value="N-reg_PII/ATP_PRibTrfase_C"/>
</dbReference>
<reference evidence="7 8" key="1">
    <citation type="submission" date="2018-07" db="EMBL/GenBank/DDBJ databases">
        <title>Genetic characterization of Mycoplasma hyopneumoniae, M. hyorhinis and M. flocculare isolates through whole genome sequencing analysis: comparative analysis of sequence types and putative genes involved in virulence.</title>
        <authorList>
            <person name="Fourour S."/>
            <person name="Lucas P."/>
            <person name="Touzain F."/>
            <person name="Tocqueville V."/>
            <person name="Kempf I."/>
            <person name="Marois-Crehan C."/>
        </authorList>
    </citation>
    <scope>NUCLEOTIDE SEQUENCE [LARGE SCALE GENOMIC DNA]</scope>
    <source>
        <strain evidence="7 8">MHR389</strain>
    </source>
</reference>
<feature type="transmembrane region" description="Helical" evidence="6">
    <location>
        <begin position="248"/>
        <end position="267"/>
    </location>
</feature>
<dbReference type="PANTHER" id="PTHR33545:SF5">
    <property type="entry name" value="UPF0750 MEMBRANE PROTEIN YITT"/>
    <property type="match status" value="1"/>
</dbReference>
<accession>A0ABD6IHW3</accession>
<feature type="transmembrane region" description="Helical" evidence="6">
    <location>
        <begin position="94"/>
        <end position="118"/>
    </location>
</feature>
<dbReference type="InterPro" id="IPR003740">
    <property type="entry name" value="YitT"/>
</dbReference>
<dbReference type="Gene3D" id="3.30.70.120">
    <property type="match status" value="1"/>
</dbReference>
<dbReference type="Proteomes" id="UP001193384">
    <property type="component" value="Unassembled WGS sequence"/>
</dbReference>
<keyword evidence="3 6" id="KW-0812">Transmembrane</keyword>
<organism evidence="7 8">
    <name type="scientific">Mesomycoplasma hyorhinis</name>
    <name type="common">Mycoplasma hyorhinis</name>
    <dbReference type="NCBI Taxonomy" id="2100"/>
    <lineage>
        <taxon>Bacteria</taxon>
        <taxon>Bacillati</taxon>
        <taxon>Mycoplasmatota</taxon>
        <taxon>Mycoplasmoidales</taxon>
        <taxon>Metamycoplasmataceae</taxon>
        <taxon>Mesomycoplasma</taxon>
    </lineage>
</organism>
<keyword evidence="5 6" id="KW-0472">Membrane</keyword>
<evidence type="ECO:0000256" key="6">
    <source>
        <dbReference type="SAM" id="Phobius"/>
    </source>
</evidence>
<evidence type="ECO:0000256" key="3">
    <source>
        <dbReference type="ARBA" id="ARBA00022692"/>
    </source>
</evidence>
<sequence length="361" mass="41863">MKEEMNTSQNYNKTSLKEKIRKLKTKISTDINNEIFSLNSKPVTFKNFLRQKRWSIFIMLIASFLFTVGVHIFIQKAKVVPTGIAALPVLINLIWPSTVKFFSLLYLAFNIPLIIITYKYVRKSFIFLTVLGMLFQNLWTLIFEIDVIKKWIDATISLRNLANKPQDTWEIIFYTLVGGIISGYGIGLGWKFGGSTGGTDFITNYISGKYKKSIGKMSFILSISFAVFSIVIISLMKHYNSNYGDPFTFLQIIGTFIYLLTTTTFLNKIYPKYKKMMLTIYTTHAEKIFKYLKETKYWHSFHLWKGISGYTQKEVQKIETIVFYIEIKAILQEIAKIDPIFWFSISPILTTSTRIDTSKID</sequence>
<evidence type="ECO:0000256" key="2">
    <source>
        <dbReference type="ARBA" id="ARBA00022475"/>
    </source>
</evidence>
<gene>
    <name evidence="7" type="ORF">DR101_00115</name>
</gene>
<dbReference type="GO" id="GO:0005886">
    <property type="term" value="C:plasma membrane"/>
    <property type="evidence" value="ECO:0007669"/>
    <property type="project" value="UniProtKB-SubCell"/>
</dbReference>
<keyword evidence="2" id="KW-1003">Cell membrane</keyword>
<evidence type="ECO:0000256" key="1">
    <source>
        <dbReference type="ARBA" id="ARBA00004651"/>
    </source>
</evidence>
<evidence type="ECO:0000313" key="8">
    <source>
        <dbReference type="Proteomes" id="UP001193384"/>
    </source>
</evidence>
<dbReference type="PANTHER" id="PTHR33545">
    <property type="entry name" value="UPF0750 MEMBRANE PROTEIN YITT-RELATED"/>
    <property type="match status" value="1"/>
</dbReference>
<evidence type="ECO:0000313" key="7">
    <source>
        <dbReference type="EMBL" id="MXR43375.1"/>
    </source>
</evidence>
<protein>
    <submittedName>
        <fullName evidence="7">YitT family protein</fullName>
    </submittedName>
</protein>
<comment type="subcellular location">
    <subcellularLocation>
        <location evidence="1">Cell membrane</location>
        <topology evidence="1">Multi-pass membrane protein</topology>
    </subcellularLocation>
</comment>
<evidence type="ECO:0000256" key="4">
    <source>
        <dbReference type="ARBA" id="ARBA00022989"/>
    </source>
</evidence>
<name>A0ABD6IHW3_MESHY</name>
<keyword evidence="4 6" id="KW-1133">Transmembrane helix</keyword>
<dbReference type="RefSeq" id="WP_146420501.1">
    <property type="nucleotide sequence ID" value="NZ_QQQV01000001.1"/>
</dbReference>
<comment type="caution">
    <text evidence="7">The sequence shown here is derived from an EMBL/GenBank/DDBJ whole genome shotgun (WGS) entry which is preliminary data.</text>
</comment>
<dbReference type="Pfam" id="PF02588">
    <property type="entry name" value="YitT_membrane"/>
    <property type="match status" value="1"/>
</dbReference>
<feature type="transmembrane region" description="Helical" evidence="6">
    <location>
        <begin position="54"/>
        <end position="74"/>
    </location>
</feature>
<dbReference type="AlphaFoldDB" id="A0ABD6IHW3"/>
<feature type="transmembrane region" description="Helical" evidence="6">
    <location>
        <begin position="125"/>
        <end position="143"/>
    </location>
</feature>
<dbReference type="InterPro" id="IPR051461">
    <property type="entry name" value="UPF0750_membrane"/>
</dbReference>
<dbReference type="EMBL" id="QQQW01000001">
    <property type="protein sequence ID" value="MXR43375.1"/>
    <property type="molecule type" value="Genomic_DNA"/>
</dbReference>